<reference evidence="2" key="1">
    <citation type="submission" date="2020-07" db="EMBL/GenBank/DDBJ databases">
        <title>Multicomponent nature underlies the extraordinary mechanical properties of spider dragline silk.</title>
        <authorList>
            <person name="Kono N."/>
            <person name="Nakamura H."/>
            <person name="Mori M."/>
            <person name="Yoshida Y."/>
            <person name="Ohtoshi R."/>
            <person name="Malay A.D."/>
            <person name="Moran D.A.P."/>
            <person name="Tomita M."/>
            <person name="Numata K."/>
            <person name="Arakawa K."/>
        </authorList>
    </citation>
    <scope>NUCLEOTIDE SEQUENCE</scope>
</reference>
<evidence type="ECO:0000313" key="2">
    <source>
        <dbReference type="EMBL" id="GFR14812.1"/>
    </source>
</evidence>
<evidence type="ECO:0000256" key="1">
    <source>
        <dbReference type="SAM" id="Phobius"/>
    </source>
</evidence>
<keyword evidence="3" id="KW-1185">Reference proteome</keyword>
<sequence>MRRMRRRLSLLLLKLRCLHHSVEERIFNLLMLVIFFSPVALTTANTMLCDKKTLYAKYSYGKEFESHWVQMMLIIFHQLIYFFNYPTFPSLIAVLYCTICVRCSNTIKNLTRKISLCSPKQFAPSQQIRVLRYKAKIDEILKITQDIFSVPSFCWIVANSLSCYVTLGKYLMYNLNAVQIIETAYIGVGSLLCLTGTLWTAGTLPVELNKLKDMFHEKAYLRWISFRFHAEQNSRKEILDDPDFAFTGCDIISYRRSTVFAIVGALITYTALIKNMS</sequence>
<feature type="transmembrane region" description="Helical" evidence="1">
    <location>
        <begin position="69"/>
        <end position="96"/>
    </location>
</feature>
<evidence type="ECO:0000313" key="3">
    <source>
        <dbReference type="Proteomes" id="UP000887116"/>
    </source>
</evidence>
<proteinExistence type="predicted"/>
<dbReference type="Proteomes" id="UP000887116">
    <property type="component" value="Unassembled WGS sequence"/>
</dbReference>
<feature type="transmembrane region" description="Helical" evidence="1">
    <location>
        <begin position="27"/>
        <end position="48"/>
    </location>
</feature>
<dbReference type="OrthoDB" id="10344590at2759"/>
<accession>A0A8X6LNF0</accession>
<protein>
    <submittedName>
        <fullName evidence="2">Uncharacterized protein</fullName>
    </submittedName>
</protein>
<organism evidence="2 3">
    <name type="scientific">Trichonephila clavata</name>
    <name type="common">Joro spider</name>
    <name type="synonym">Nephila clavata</name>
    <dbReference type="NCBI Taxonomy" id="2740835"/>
    <lineage>
        <taxon>Eukaryota</taxon>
        <taxon>Metazoa</taxon>
        <taxon>Ecdysozoa</taxon>
        <taxon>Arthropoda</taxon>
        <taxon>Chelicerata</taxon>
        <taxon>Arachnida</taxon>
        <taxon>Araneae</taxon>
        <taxon>Araneomorphae</taxon>
        <taxon>Entelegynae</taxon>
        <taxon>Araneoidea</taxon>
        <taxon>Nephilidae</taxon>
        <taxon>Trichonephila</taxon>
    </lineage>
</organism>
<gene>
    <name evidence="2" type="primary">AVEN_213416_1</name>
    <name evidence="2" type="ORF">TNCT_485241</name>
</gene>
<name>A0A8X6LNF0_TRICU</name>
<dbReference type="AlphaFoldDB" id="A0A8X6LNF0"/>
<keyword evidence="1" id="KW-1133">Transmembrane helix</keyword>
<dbReference type="EMBL" id="BMAO01027146">
    <property type="protein sequence ID" value="GFR14812.1"/>
    <property type="molecule type" value="Genomic_DNA"/>
</dbReference>
<keyword evidence="1" id="KW-0812">Transmembrane</keyword>
<keyword evidence="1" id="KW-0472">Membrane</keyword>
<comment type="caution">
    <text evidence="2">The sequence shown here is derived from an EMBL/GenBank/DDBJ whole genome shotgun (WGS) entry which is preliminary data.</text>
</comment>